<reference evidence="1 2" key="1">
    <citation type="submission" date="2019-03" db="EMBL/GenBank/DDBJ databases">
        <title>Genomic Encyclopedia of Type Strains, Phase IV (KMG-IV): sequencing the most valuable type-strain genomes for metagenomic binning, comparative biology and taxonomic classification.</title>
        <authorList>
            <person name="Goeker M."/>
        </authorList>
    </citation>
    <scope>NUCLEOTIDE SEQUENCE [LARGE SCALE GENOMIC DNA]</scope>
    <source>
        <strain evidence="1 2">DSM 15264</strain>
    </source>
</reference>
<organism evidence="1 2">
    <name type="scientific">Caldimonas thermodepolymerans</name>
    <dbReference type="NCBI Taxonomy" id="215580"/>
    <lineage>
        <taxon>Bacteria</taxon>
        <taxon>Pseudomonadati</taxon>
        <taxon>Pseudomonadota</taxon>
        <taxon>Betaproteobacteria</taxon>
        <taxon>Burkholderiales</taxon>
        <taxon>Sphaerotilaceae</taxon>
        <taxon>Caldimonas</taxon>
    </lineage>
</organism>
<dbReference type="EMBL" id="SLXF01000007">
    <property type="protein sequence ID" value="TCP06335.1"/>
    <property type="molecule type" value="Genomic_DNA"/>
</dbReference>
<proteinExistence type="predicted"/>
<protein>
    <submittedName>
        <fullName evidence="1">Uncharacterized protein</fullName>
    </submittedName>
</protein>
<gene>
    <name evidence="1" type="ORF">EV676_107206</name>
</gene>
<evidence type="ECO:0000313" key="1">
    <source>
        <dbReference type="EMBL" id="TCP06335.1"/>
    </source>
</evidence>
<sequence length="67" mass="7426">MTMTRTCANRMDRGSGHLVFMCFPPWRGRMAGSVAVPIPIEAFSAPVTGGQHTLRFMFNENIPLTRG</sequence>
<accession>A0AA46DDL4</accession>
<dbReference type="AlphaFoldDB" id="A0AA46DDL4"/>
<name>A0AA46DDL4_9BURK</name>
<dbReference type="Proteomes" id="UP000294772">
    <property type="component" value="Unassembled WGS sequence"/>
</dbReference>
<evidence type="ECO:0000313" key="2">
    <source>
        <dbReference type="Proteomes" id="UP000294772"/>
    </source>
</evidence>
<comment type="caution">
    <text evidence="1">The sequence shown here is derived from an EMBL/GenBank/DDBJ whole genome shotgun (WGS) entry which is preliminary data.</text>
</comment>